<protein>
    <submittedName>
        <fullName evidence="2">Uncharacterized protein</fullName>
    </submittedName>
</protein>
<organism evidence="2 3">
    <name type="scientific">Trypanosoma brucei gambiense (strain MHOM/CI/86/DAL972)</name>
    <dbReference type="NCBI Taxonomy" id="679716"/>
    <lineage>
        <taxon>Eukaryota</taxon>
        <taxon>Discoba</taxon>
        <taxon>Euglenozoa</taxon>
        <taxon>Kinetoplastea</taxon>
        <taxon>Metakinetoplastina</taxon>
        <taxon>Trypanosomatida</taxon>
        <taxon>Trypanosomatidae</taxon>
        <taxon>Trypanosoma</taxon>
    </lineage>
</organism>
<name>D0A3X8_TRYB9</name>
<evidence type="ECO:0000313" key="3">
    <source>
        <dbReference type="Proteomes" id="UP000002316"/>
    </source>
</evidence>
<feature type="compositionally biased region" description="Polar residues" evidence="1">
    <location>
        <begin position="90"/>
        <end position="102"/>
    </location>
</feature>
<dbReference type="KEGG" id="tbg:TbgDal_X10650"/>
<dbReference type="GeneID" id="23864237"/>
<dbReference type="RefSeq" id="XP_011778236.1">
    <property type="nucleotide sequence ID" value="XM_011779934.1"/>
</dbReference>
<sequence>MQHVHLPKKKKEKKYVSLSFLQRYTTKVPTYPTNSTYCLTTPAWPEVIPPLRMVYIQATASGRVESKRKPEQAIVWQRKSSKVGNKTKQHQSQSSMTFKLRR</sequence>
<evidence type="ECO:0000313" key="2">
    <source>
        <dbReference type="EMBL" id="CBH15972.1"/>
    </source>
</evidence>
<gene>
    <name evidence="2" type="ORF">TbgDal_X10650</name>
</gene>
<dbReference type="Proteomes" id="UP000002316">
    <property type="component" value="Chromosome 10"/>
</dbReference>
<evidence type="ECO:0000256" key="1">
    <source>
        <dbReference type="SAM" id="MobiDB-lite"/>
    </source>
</evidence>
<dbReference type="AlphaFoldDB" id="D0A3X8"/>
<dbReference type="EMBL" id="FN554973">
    <property type="protein sequence ID" value="CBH15972.1"/>
    <property type="molecule type" value="Genomic_DNA"/>
</dbReference>
<accession>D0A3X8</accession>
<proteinExistence type="predicted"/>
<feature type="region of interest" description="Disordered" evidence="1">
    <location>
        <begin position="67"/>
        <end position="102"/>
    </location>
</feature>
<feature type="compositionally biased region" description="Basic residues" evidence="1">
    <location>
        <begin position="79"/>
        <end position="89"/>
    </location>
</feature>
<reference evidence="3" key="1">
    <citation type="journal article" date="2010" name="PLoS Negl. Trop. Dis.">
        <title>The genome sequence of Trypanosoma brucei gambiense, causative agent of chronic human african trypanosomiasis.</title>
        <authorList>
            <person name="Jackson A.P."/>
            <person name="Sanders M."/>
            <person name="Berry A."/>
            <person name="McQuillan J."/>
            <person name="Aslett M.A."/>
            <person name="Quail M.A."/>
            <person name="Chukualim B."/>
            <person name="Capewell P."/>
            <person name="MacLeod A."/>
            <person name="Melville S.E."/>
            <person name="Gibson W."/>
            <person name="Barry J.D."/>
            <person name="Berriman M."/>
            <person name="Hertz-Fowler C."/>
        </authorList>
    </citation>
    <scope>NUCLEOTIDE SEQUENCE [LARGE SCALE GENOMIC DNA]</scope>
    <source>
        <strain evidence="3">MHOM/CI/86/DAL972</strain>
    </source>
</reference>